<dbReference type="EMBL" id="VSSQ01000010">
    <property type="protein sequence ID" value="MPL59681.1"/>
    <property type="molecule type" value="Genomic_DNA"/>
</dbReference>
<dbReference type="PIRSF" id="PIRSF006470">
    <property type="entry name" value="DctB"/>
    <property type="match status" value="1"/>
</dbReference>
<dbReference type="AlphaFoldDB" id="A0A644T189"/>
<evidence type="ECO:0008006" key="5">
    <source>
        <dbReference type="Google" id="ProtNLM"/>
    </source>
</evidence>
<dbReference type="Pfam" id="PF03480">
    <property type="entry name" value="DctP"/>
    <property type="match status" value="1"/>
</dbReference>
<dbReference type="PANTHER" id="PTHR33376">
    <property type="match status" value="1"/>
</dbReference>
<dbReference type="GO" id="GO:0055085">
    <property type="term" value="P:transmembrane transport"/>
    <property type="evidence" value="ECO:0007669"/>
    <property type="project" value="InterPro"/>
</dbReference>
<dbReference type="InterPro" id="IPR038404">
    <property type="entry name" value="TRAP_DctP_sf"/>
</dbReference>
<organism evidence="4">
    <name type="scientific">bioreactor metagenome</name>
    <dbReference type="NCBI Taxonomy" id="1076179"/>
    <lineage>
        <taxon>unclassified sequences</taxon>
        <taxon>metagenomes</taxon>
        <taxon>ecological metagenomes</taxon>
    </lineage>
</organism>
<dbReference type="CDD" id="cd13603">
    <property type="entry name" value="PBP2_TRAP_Siap_TeaA_like"/>
    <property type="match status" value="1"/>
</dbReference>
<proteinExistence type="inferred from homology"/>
<evidence type="ECO:0000256" key="1">
    <source>
        <dbReference type="ARBA" id="ARBA00009023"/>
    </source>
</evidence>
<protein>
    <recommendedName>
        <fullName evidence="5">Solute-binding protein</fullName>
    </recommendedName>
</protein>
<keyword evidence="3" id="KW-0732">Signal</keyword>
<evidence type="ECO:0000313" key="4">
    <source>
        <dbReference type="EMBL" id="MPL59681.1"/>
    </source>
</evidence>
<dbReference type="Gene3D" id="3.40.190.170">
    <property type="entry name" value="Bacterial extracellular solute-binding protein, family 7"/>
    <property type="match status" value="1"/>
</dbReference>
<gene>
    <name evidence="4" type="ORF">SDC9_05236</name>
</gene>
<comment type="similarity">
    <text evidence="1">Belongs to the bacterial solute-binding protein 7 family.</text>
</comment>
<keyword evidence="2" id="KW-0813">Transport</keyword>
<name>A0A644T189_9ZZZZ</name>
<dbReference type="GO" id="GO:0030288">
    <property type="term" value="C:outer membrane-bounded periplasmic space"/>
    <property type="evidence" value="ECO:0007669"/>
    <property type="project" value="InterPro"/>
</dbReference>
<dbReference type="NCBIfam" id="TIGR00787">
    <property type="entry name" value="dctP"/>
    <property type="match status" value="1"/>
</dbReference>
<sequence>MKKLALILLMIAVGMSAFAQDKIVQLKLGHYSAETHAMHLASVMLAENVAARSNGTIKIEIFPNSKLGSSQEMVEQTILGAIDFVLPTEPALAKWSPKVNLITGPFAFKDYQAVDKFFAGEDFVQWIKPDLDKAGLQYIARWEYGFRTYTNSKRPIVKPEDFKGLKIRTPPDFVNQETVKALGGIVQTIAFAELPMALKQGVVDGQENPIATIYAGKMWETQKYLSILNYTYVATHLVMNKASFNKLSANQKQILIEEAVKAGQFMQKTIREGERAQIEEMKKNGMEVNSPDTTPFQAATTSVWDTLKSKVSESDWKAFQAILAKSK</sequence>
<dbReference type="InterPro" id="IPR004682">
    <property type="entry name" value="TRAP_DctP"/>
</dbReference>
<dbReference type="PANTHER" id="PTHR33376:SF7">
    <property type="entry name" value="C4-DICARBOXYLATE-BINDING PROTEIN DCTB"/>
    <property type="match status" value="1"/>
</dbReference>
<dbReference type="InterPro" id="IPR018389">
    <property type="entry name" value="DctP_fam"/>
</dbReference>
<dbReference type="NCBIfam" id="NF037995">
    <property type="entry name" value="TRAP_S1"/>
    <property type="match status" value="1"/>
</dbReference>
<evidence type="ECO:0000256" key="3">
    <source>
        <dbReference type="ARBA" id="ARBA00022729"/>
    </source>
</evidence>
<comment type="caution">
    <text evidence="4">The sequence shown here is derived from an EMBL/GenBank/DDBJ whole genome shotgun (WGS) entry which is preliminary data.</text>
</comment>
<accession>A0A644T189</accession>
<evidence type="ECO:0000256" key="2">
    <source>
        <dbReference type="ARBA" id="ARBA00022448"/>
    </source>
</evidence>
<reference evidence="4" key="1">
    <citation type="submission" date="2019-08" db="EMBL/GenBank/DDBJ databases">
        <authorList>
            <person name="Kucharzyk K."/>
            <person name="Murdoch R.W."/>
            <person name="Higgins S."/>
            <person name="Loffler F."/>
        </authorList>
    </citation>
    <scope>NUCLEOTIDE SEQUENCE</scope>
</reference>